<dbReference type="EMBL" id="LEPB01000001">
    <property type="protein sequence ID" value="RCA11925.1"/>
    <property type="molecule type" value="Genomic_DNA"/>
</dbReference>
<feature type="transmembrane region" description="Helical" evidence="6">
    <location>
        <begin position="137"/>
        <end position="155"/>
    </location>
</feature>
<dbReference type="STRING" id="53345.LIU_01120"/>
<comment type="subcellular location">
    <subcellularLocation>
        <location evidence="1">Cell membrane</location>
        <topology evidence="1">Multi-pass membrane protein</topology>
    </subcellularLocation>
</comment>
<evidence type="ECO:0000256" key="2">
    <source>
        <dbReference type="ARBA" id="ARBA00022475"/>
    </source>
</evidence>
<dbReference type="GO" id="GO:0005886">
    <property type="term" value="C:plasma membrane"/>
    <property type="evidence" value="ECO:0007669"/>
    <property type="project" value="UniProtKB-SubCell"/>
</dbReference>
<evidence type="ECO:0000256" key="3">
    <source>
        <dbReference type="ARBA" id="ARBA00022692"/>
    </source>
</evidence>
<accession>A0A367CH24</accession>
<evidence type="ECO:0000313" key="7">
    <source>
        <dbReference type="EMBL" id="RCA11925.1"/>
    </source>
</evidence>
<feature type="transmembrane region" description="Helical" evidence="6">
    <location>
        <begin position="75"/>
        <end position="98"/>
    </location>
</feature>
<name>A0A367CH24_9ENTE</name>
<sequence>MNDRSEKIRNLLVPVFSVILGLILGAMLMDNPIQGYSSMLNASLGSQRSIGETLRQATPLIFTALGFSVANSAGFFNIGLSGQALCGWIVSVWVALAFPDLPKVVLLPLCVILGALAGAMAAAIPGLLRAFFGTSEVIVTIMMNYILLYLSTFALHDVMPESYRSSLDSSNLVGQNASLRVPWLTQMFGGSRVNAGLFLALIALFLVWLLMKKTTLGFEVRSVGLNPFASEYAGMSSKRTIVLSMVISGALAGLGGVVEGLGTYQNFFVQTTSLSIGFDGMAVSLLGSGSAIGILLSAILFSILKIGGLGMQTSAGVPFEIVNVSIALIIFFVGINFLIRLIMAKIFQGKKQAAIVTTVESNPSSQNKEGGEL</sequence>
<dbReference type="PANTHER" id="PTHR47089:SF1">
    <property type="entry name" value="GUANOSINE ABC TRANSPORTER PERMEASE PROTEIN NUPP"/>
    <property type="match status" value="1"/>
</dbReference>
<evidence type="ECO:0000256" key="4">
    <source>
        <dbReference type="ARBA" id="ARBA00022989"/>
    </source>
</evidence>
<dbReference type="PANTHER" id="PTHR47089">
    <property type="entry name" value="ABC TRANSPORTER, PERMEASE PROTEIN"/>
    <property type="match status" value="1"/>
</dbReference>
<gene>
    <name evidence="7" type="ORF">EA71_00129</name>
</gene>
<dbReference type="Proteomes" id="UP000252797">
    <property type="component" value="Unassembled WGS sequence"/>
</dbReference>
<feature type="transmembrane region" description="Helical" evidence="6">
    <location>
        <begin position="105"/>
        <end position="131"/>
    </location>
</feature>
<keyword evidence="4 6" id="KW-1133">Transmembrane helix</keyword>
<evidence type="ECO:0000313" key="8">
    <source>
        <dbReference type="Proteomes" id="UP000252797"/>
    </source>
</evidence>
<evidence type="ECO:0000256" key="1">
    <source>
        <dbReference type="ARBA" id="ARBA00004651"/>
    </source>
</evidence>
<evidence type="ECO:0000256" key="6">
    <source>
        <dbReference type="SAM" id="Phobius"/>
    </source>
</evidence>
<dbReference type="InterPro" id="IPR001851">
    <property type="entry name" value="ABC_transp_permease"/>
</dbReference>
<dbReference type="AlphaFoldDB" id="A0A367CH24"/>
<organism evidence="7 8">
    <name type="scientific">Enterococcus durans</name>
    <dbReference type="NCBI Taxonomy" id="53345"/>
    <lineage>
        <taxon>Bacteria</taxon>
        <taxon>Bacillati</taxon>
        <taxon>Bacillota</taxon>
        <taxon>Bacilli</taxon>
        <taxon>Lactobacillales</taxon>
        <taxon>Enterococcaceae</taxon>
        <taxon>Enterococcus</taxon>
    </lineage>
</organism>
<dbReference type="RefSeq" id="WP_113845105.1">
    <property type="nucleotide sequence ID" value="NZ_LEPB01000001.1"/>
</dbReference>
<evidence type="ECO:0000256" key="5">
    <source>
        <dbReference type="ARBA" id="ARBA00023136"/>
    </source>
</evidence>
<feature type="transmembrane region" description="Helical" evidence="6">
    <location>
        <begin position="324"/>
        <end position="343"/>
    </location>
</feature>
<reference evidence="7 8" key="1">
    <citation type="submission" date="2015-06" db="EMBL/GenBank/DDBJ databases">
        <title>The Genome Sequence of Enterococcus durans 4EA1.</title>
        <authorList>
            <consortium name="The Broad Institute Genomics Platform"/>
            <consortium name="The Broad Institute Genome Sequencing Center for Infectious Disease"/>
            <person name="Earl A.M."/>
            <person name="Van Tyne D."/>
            <person name="Lebreton F."/>
            <person name="Saavedra J.T."/>
            <person name="Gilmore M.S."/>
            <person name="Manson Mcguire A."/>
            <person name="Clock S."/>
            <person name="Crupain M."/>
            <person name="Rangan U."/>
            <person name="Young S."/>
            <person name="Abouelleil A."/>
            <person name="Cao P."/>
            <person name="Chapman S.B."/>
            <person name="Griggs A."/>
            <person name="Priest M."/>
            <person name="Shea T."/>
            <person name="Wortman J."/>
            <person name="Nusbaum C."/>
            <person name="Birren B."/>
        </authorList>
    </citation>
    <scope>NUCLEOTIDE SEQUENCE [LARGE SCALE GENOMIC DNA]</scope>
    <source>
        <strain evidence="7 8">4EA1</strain>
    </source>
</reference>
<protein>
    <submittedName>
        <fullName evidence="7">ABC transporter permease</fullName>
    </submittedName>
</protein>
<keyword evidence="5 6" id="KW-0472">Membrane</keyword>
<feature type="transmembrane region" description="Helical" evidence="6">
    <location>
        <begin position="193"/>
        <end position="211"/>
    </location>
</feature>
<feature type="transmembrane region" description="Helical" evidence="6">
    <location>
        <begin position="241"/>
        <end position="261"/>
    </location>
</feature>
<comment type="caution">
    <text evidence="7">The sequence shown here is derived from an EMBL/GenBank/DDBJ whole genome shotgun (WGS) entry which is preliminary data.</text>
</comment>
<keyword evidence="2" id="KW-1003">Cell membrane</keyword>
<keyword evidence="3 6" id="KW-0812">Transmembrane</keyword>
<dbReference type="GO" id="GO:0022857">
    <property type="term" value="F:transmembrane transporter activity"/>
    <property type="evidence" value="ECO:0007669"/>
    <property type="project" value="InterPro"/>
</dbReference>
<proteinExistence type="predicted"/>
<dbReference type="CDD" id="cd06580">
    <property type="entry name" value="TM_PBP1_transp_TpRbsC_like"/>
    <property type="match status" value="1"/>
</dbReference>
<dbReference type="Pfam" id="PF02653">
    <property type="entry name" value="BPD_transp_2"/>
    <property type="match status" value="1"/>
</dbReference>
<feature type="transmembrane region" description="Helical" evidence="6">
    <location>
        <begin position="282"/>
        <end position="304"/>
    </location>
</feature>
<feature type="transmembrane region" description="Helical" evidence="6">
    <location>
        <begin position="12"/>
        <end position="29"/>
    </location>
</feature>